<accession>A0A4P8BE17</accession>
<feature type="transmembrane region" description="Helical" evidence="1">
    <location>
        <begin position="70"/>
        <end position="90"/>
    </location>
</feature>
<keyword evidence="1" id="KW-1133">Transmembrane helix</keyword>
<dbReference type="AlphaFoldDB" id="A0A0H3JI72"/>
<dbReference type="Proteomes" id="UP000002519">
    <property type="component" value="Chromosome"/>
</dbReference>
<feature type="transmembrane region" description="Helical" evidence="1">
    <location>
        <begin position="35"/>
        <end position="58"/>
    </location>
</feature>
<gene>
    <name evidence="2" type="ordered locus">Z5474</name>
</gene>
<sequence length="238" mass="27089">MRYVILLILWIITVFLSHLQHSNLLTGDPGMVGEYIGSVLLGPLLLPVLVSGILCTFTKKTRNFASFTRGCCWVLGVLLLSNVGNTFRLFTPWHYTFEKAAISVTVPNRHWNTVSISTDKTIDIRSEDNSVFISAFRLPAGRSADDSLEELKKMQRDNLKDQYNEETFQFHDCNAKHFTCKYQDVLINFDGQQKRTISVYLEDTPRAVGIIALMEPDTADKYRQQAMEIMLSAKNTVK</sequence>
<accession>A0A0H3JI72</accession>
<dbReference type="EMBL" id="AE005174">
    <property type="protein sequence ID" value="AAG59122.1"/>
    <property type="molecule type" value="Genomic_DNA"/>
</dbReference>
<evidence type="ECO:0000313" key="3">
    <source>
        <dbReference type="Proteomes" id="UP000002519"/>
    </source>
</evidence>
<reference evidence="2 3" key="1">
    <citation type="journal article" date="2001" name="Nature">
        <title>Genome sequence of enterohaemorrhagic Escherichia coli O157:H7.</title>
        <authorList>
            <person name="Perna N.T."/>
            <person name="Plunkett G.III."/>
            <person name="Burland V."/>
            <person name="Mau B."/>
            <person name="Glasner J.D."/>
            <person name="Rose D.J."/>
            <person name="Mayhew G.F."/>
            <person name="Evans P.S."/>
            <person name="Gregor J."/>
            <person name="Kirkpatrick H.A."/>
            <person name="Posfai G."/>
            <person name="Hackett J."/>
            <person name="Klink S."/>
            <person name="Boutin A."/>
            <person name="Shao Y."/>
            <person name="Miller L."/>
            <person name="Grotbeck E.J."/>
            <person name="Davis N.W."/>
            <person name="Lim A."/>
            <person name="Dimalanta E."/>
            <person name="Potamousis K."/>
            <person name="Apodaca J."/>
            <person name="Anantharaman T.S."/>
            <person name="Lin J."/>
            <person name="Yen G."/>
            <person name="Schwartz D.C."/>
            <person name="Welch R.A."/>
            <person name="Blattner F.R."/>
        </authorList>
    </citation>
    <scope>NUCLEOTIDE SEQUENCE [LARGE SCALE GENOMIC DNA]</scope>
    <source>
        <strain evidence="3">O157:H7 / EDL933 / ATCC 700927 / EHEC</strain>
    </source>
</reference>
<keyword evidence="1" id="KW-0812">Transmembrane</keyword>
<dbReference type="PIR" id="F91235">
    <property type="entry name" value="F91235"/>
</dbReference>
<dbReference type="PATRIC" id="fig|386585.9.peg.5076"/>
<proteinExistence type="predicted"/>
<evidence type="ECO:0000313" key="2">
    <source>
        <dbReference type="EMBL" id="AAG59122.1"/>
    </source>
</evidence>
<dbReference type="PIR" id="F86082">
    <property type="entry name" value="F86082"/>
</dbReference>
<dbReference type="OMA" id="WQYTFEN"/>
<organism evidence="2 3">
    <name type="scientific">Escherichia coli O157:H7</name>
    <dbReference type="NCBI Taxonomy" id="83334"/>
    <lineage>
        <taxon>Bacteria</taxon>
        <taxon>Pseudomonadati</taxon>
        <taxon>Pseudomonadota</taxon>
        <taxon>Gammaproteobacteria</taxon>
        <taxon>Enterobacterales</taxon>
        <taxon>Enterobacteriaceae</taxon>
        <taxon>Escherichia</taxon>
    </lineage>
</organism>
<keyword evidence="1" id="KW-0472">Membrane</keyword>
<protein>
    <submittedName>
        <fullName evidence="2">Uncharacterized protein</fullName>
    </submittedName>
</protein>
<dbReference type="KEGG" id="ece:Z5474"/>
<evidence type="ECO:0000256" key="1">
    <source>
        <dbReference type="SAM" id="Phobius"/>
    </source>
</evidence>
<name>A0A0H3JI72_ECO57</name>